<dbReference type="OrthoDB" id="411356at2"/>
<protein>
    <submittedName>
        <fullName evidence="2">Thioredoxin family protein</fullName>
    </submittedName>
</protein>
<organism evidence="2 3">
    <name type="scientific">Psychrobacillus lasiicapitis</name>
    <dbReference type="NCBI Taxonomy" id="1636719"/>
    <lineage>
        <taxon>Bacteria</taxon>
        <taxon>Bacillati</taxon>
        <taxon>Bacillota</taxon>
        <taxon>Bacilli</taxon>
        <taxon>Bacillales</taxon>
        <taxon>Bacillaceae</taxon>
        <taxon>Psychrobacillus</taxon>
    </lineage>
</organism>
<proteinExistence type="predicted"/>
<dbReference type="Gene3D" id="3.40.30.10">
    <property type="entry name" value="Glutaredoxin"/>
    <property type="match status" value="1"/>
</dbReference>
<dbReference type="SUPFAM" id="SSF52833">
    <property type="entry name" value="Thioredoxin-like"/>
    <property type="match status" value="1"/>
</dbReference>
<dbReference type="InterPro" id="IPR013766">
    <property type="entry name" value="Thioredoxin_domain"/>
</dbReference>
<gene>
    <name evidence="2" type="ORF">FG382_06545</name>
</gene>
<reference evidence="2 3" key="1">
    <citation type="submission" date="2019-05" db="EMBL/GenBank/DDBJ databases">
        <title>Psychrobacillus vulpis sp. nov., a new species isolated from feces of a red fox that inhabits in The Tablas de Daimiel Natural Park, Albacete, Spain.</title>
        <authorList>
            <person name="Rodriguez M."/>
            <person name="Reina J.C."/>
            <person name="Bejar V."/>
            <person name="Llamas I."/>
        </authorList>
    </citation>
    <scope>NUCLEOTIDE SEQUENCE [LARGE SCALE GENOMIC DNA]</scope>
    <source>
        <strain evidence="2 3">NEAU-3TGS17</strain>
    </source>
</reference>
<keyword evidence="3" id="KW-1185">Reference proteome</keyword>
<dbReference type="Pfam" id="PF00085">
    <property type="entry name" value="Thioredoxin"/>
    <property type="match status" value="1"/>
</dbReference>
<evidence type="ECO:0000259" key="1">
    <source>
        <dbReference type="Pfam" id="PF00085"/>
    </source>
</evidence>
<comment type="caution">
    <text evidence="2">The sequence shown here is derived from an EMBL/GenBank/DDBJ whole genome shotgun (WGS) entry which is preliminary data.</text>
</comment>
<evidence type="ECO:0000313" key="2">
    <source>
        <dbReference type="EMBL" id="TQR15265.1"/>
    </source>
</evidence>
<feature type="domain" description="Thioredoxin" evidence="1">
    <location>
        <begin position="13"/>
        <end position="94"/>
    </location>
</feature>
<dbReference type="CDD" id="cd02947">
    <property type="entry name" value="TRX_family"/>
    <property type="match status" value="1"/>
</dbReference>
<name>A0A544TCW6_9BACI</name>
<dbReference type="Proteomes" id="UP000317316">
    <property type="component" value="Unassembled WGS sequence"/>
</dbReference>
<dbReference type="InterPro" id="IPR036249">
    <property type="entry name" value="Thioredoxin-like_sf"/>
</dbReference>
<sequence>MITLTSLTSVEKFIEDHQFSFLYVSRTNCGVCHVILPQLKELLKEFPLIQLGHINADDVEEIAGRLSIFTVPALLLFVDGKEIIREARFVQMQSLQDRIGKIYNMIVHETD</sequence>
<evidence type="ECO:0000313" key="3">
    <source>
        <dbReference type="Proteomes" id="UP000317316"/>
    </source>
</evidence>
<dbReference type="EMBL" id="VDGH01000003">
    <property type="protein sequence ID" value="TQR15265.1"/>
    <property type="molecule type" value="Genomic_DNA"/>
</dbReference>
<accession>A0A544TCW6</accession>
<dbReference type="AlphaFoldDB" id="A0A544TCW6"/>